<evidence type="ECO:0000259" key="1">
    <source>
        <dbReference type="PROSITE" id="PS50995"/>
    </source>
</evidence>
<dbReference type="SUPFAM" id="SSF46785">
    <property type="entry name" value="Winged helix' DNA-binding domain"/>
    <property type="match status" value="1"/>
</dbReference>
<dbReference type="InterPro" id="IPR036390">
    <property type="entry name" value="WH_DNA-bd_sf"/>
</dbReference>
<gene>
    <name evidence="2" type="ORF">E5352_08415</name>
</gene>
<reference evidence="2 3" key="1">
    <citation type="submission" date="2019-04" db="EMBL/GenBank/DDBJ databases">
        <title>Microbes associate with the intestines of laboratory mice.</title>
        <authorList>
            <person name="Navarre W."/>
            <person name="Wong E."/>
            <person name="Huang K."/>
            <person name="Tropini C."/>
            <person name="Ng K."/>
            <person name="Yu B."/>
        </authorList>
    </citation>
    <scope>NUCLEOTIDE SEQUENCE [LARGE SCALE GENOMIC DNA]</scope>
    <source>
        <strain evidence="2 3">NM62_B4-13</strain>
    </source>
</reference>
<evidence type="ECO:0000313" key="3">
    <source>
        <dbReference type="Proteomes" id="UP000306631"/>
    </source>
</evidence>
<dbReference type="Proteomes" id="UP000306631">
    <property type="component" value="Unassembled WGS sequence"/>
</dbReference>
<dbReference type="InterPro" id="IPR000835">
    <property type="entry name" value="HTH_MarR-typ"/>
</dbReference>
<dbReference type="PROSITE" id="PS50995">
    <property type="entry name" value="HTH_MARR_2"/>
    <property type="match status" value="1"/>
</dbReference>
<dbReference type="OrthoDB" id="5296557at2"/>
<dbReference type="GO" id="GO:0003700">
    <property type="term" value="F:DNA-binding transcription factor activity"/>
    <property type="evidence" value="ECO:0007669"/>
    <property type="project" value="InterPro"/>
</dbReference>
<accession>A0A4S2D1T3</accession>
<dbReference type="RefSeq" id="WP_136004506.1">
    <property type="nucleotide sequence ID" value="NZ_SRYW01000006.1"/>
</dbReference>
<protein>
    <submittedName>
        <fullName evidence="2">MarR family transcriptional regulator</fullName>
    </submittedName>
</protein>
<dbReference type="InterPro" id="IPR039422">
    <property type="entry name" value="MarR/SlyA-like"/>
</dbReference>
<organism evidence="2 3">
    <name type="scientific">Stenotrophomonas maltophilia</name>
    <name type="common">Pseudomonas maltophilia</name>
    <name type="synonym">Xanthomonas maltophilia</name>
    <dbReference type="NCBI Taxonomy" id="40324"/>
    <lineage>
        <taxon>Bacteria</taxon>
        <taxon>Pseudomonadati</taxon>
        <taxon>Pseudomonadota</taxon>
        <taxon>Gammaproteobacteria</taxon>
        <taxon>Lysobacterales</taxon>
        <taxon>Lysobacteraceae</taxon>
        <taxon>Stenotrophomonas</taxon>
        <taxon>Stenotrophomonas maltophilia group</taxon>
    </lineage>
</organism>
<dbReference type="Pfam" id="PF12802">
    <property type="entry name" value="MarR_2"/>
    <property type="match status" value="1"/>
</dbReference>
<dbReference type="AlphaFoldDB" id="A0A4S2D1T3"/>
<dbReference type="PANTHER" id="PTHR33164">
    <property type="entry name" value="TRANSCRIPTIONAL REGULATOR, MARR FAMILY"/>
    <property type="match status" value="1"/>
</dbReference>
<sequence>MLEPKHHAFLSELQRRGHAEHEGLTQCFQLLSLSRAIDQDCAHRLAPLGLSEGRFVLLFLLQGAEQPLSPHQLAERAGVTRATITGLLDGLARDALLERHPDPDDRRRVNVRLTAAGEALAVQLFDQHTQWIGGLFADLSDQERSLLSGMLCRIWARTDAGKIA</sequence>
<name>A0A4S2D1T3_STEMA</name>
<evidence type="ECO:0000313" key="2">
    <source>
        <dbReference type="EMBL" id="TGY34463.1"/>
    </source>
</evidence>
<dbReference type="PANTHER" id="PTHR33164:SF43">
    <property type="entry name" value="HTH-TYPE TRANSCRIPTIONAL REPRESSOR YETL"/>
    <property type="match status" value="1"/>
</dbReference>
<dbReference type="InterPro" id="IPR036388">
    <property type="entry name" value="WH-like_DNA-bd_sf"/>
</dbReference>
<comment type="caution">
    <text evidence="2">The sequence shown here is derived from an EMBL/GenBank/DDBJ whole genome shotgun (WGS) entry which is preliminary data.</text>
</comment>
<dbReference type="Gene3D" id="1.10.10.10">
    <property type="entry name" value="Winged helix-like DNA-binding domain superfamily/Winged helix DNA-binding domain"/>
    <property type="match status" value="1"/>
</dbReference>
<dbReference type="SMART" id="SM00347">
    <property type="entry name" value="HTH_MARR"/>
    <property type="match status" value="1"/>
</dbReference>
<dbReference type="GO" id="GO:0006950">
    <property type="term" value="P:response to stress"/>
    <property type="evidence" value="ECO:0007669"/>
    <property type="project" value="TreeGrafter"/>
</dbReference>
<dbReference type="EMBL" id="SRYW01000006">
    <property type="protein sequence ID" value="TGY34463.1"/>
    <property type="molecule type" value="Genomic_DNA"/>
</dbReference>
<dbReference type="PRINTS" id="PR00598">
    <property type="entry name" value="HTHMARR"/>
</dbReference>
<feature type="domain" description="HTH marR-type" evidence="1">
    <location>
        <begin position="6"/>
        <end position="156"/>
    </location>
</feature>
<proteinExistence type="predicted"/>